<dbReference type="InterPro" id="IPR007856">
    <property type="entry name" value="SapB_1"/>
</dbReference>
<evidence type="ECO:0000313" key="17">
    <source>
        <dbReference type="Proteomes" id="UP000233060"/>
    </source>
</evidence>
<evidence type="ECO:0000256" key="9">
    <source>
        <dbReference type="ARBA" id="ARBA00023180"/>
    </source>
</evidence>
<evidence type="ECO:0000256" key="6">
    <source>
        <dbReference type="ARBA" id="ARBA00022729"/>
    </source>
</evidence>
<dbReference type="CTD" id="6439"/>
<evidence type="ECO:0000259" key="15">
    <source>
        <dbReference type="PROSITE" id="PS51110"/>
    </source>
</evidence>
<evidence type="ECO:0000256" key="2">
    <source>
        <dbReference type="ARBA" id="ARBA00011748"/>
    </source>
</evidence>
<comment type="subcellular location">
    <subcellularLocation>
        <location evidence="1">Secreted</location>
        <location evidence="1">Extracellular space</location>
        <location evidence="1">Surface film</location>
    </subcellularLocation>
</comment>
<dbReference type="Pfam" id="PF03489">
    <property type="entry name" value="SapB_2"/>
    <property type="match status" value="1"/>
</dbReference>
<dbReference type="PROSITE" id="PS51110">
    <property type="entry name" value="SAP_A"/>
    <property type="match status" value="1"/>
</dbReference>
<evidence type="ECO:0000313" key="16">
    <source>
        <dbReference type="Ensembl" id="ENSCATP00000010474.1"/>
    </source>
</evidence>
<keyword evidence="8" id="KW-1015">Disulfide bond</keyword>
<feature type="domain" description="Saposin B-type" evidence="14">
    <location>
        <begin position="77"/>
        <end position="144"/>
    </location>
</feature>
<evidence type="ECO:0000256" key="7">
    <source>
        <dbReference type="ARBA" id="ARBA00022737"/>
    </source>
</evidence>
<feature type="domain" description="Saposin B-type" evidence="14">
    <location>
        <begin position="153"/>
        <end position="230"/>
    </location>
</feature>
<dbReference type="FunFam" id="1.10.225.10:FF:000011">
    <property type="entry name" value="Pulmonary surfactant-associated protein B"/>
    <property type="match status" value="1"/>
</dbReference>
<dbReference type="GO" id="GO:0005771">
    <property type="term" value="C:multivesicular body"/>
    <property type="evidence" value="ECO:0007669"/>
    <property type="project" value="TreeGrafter"/>
</dbReference>
<dbReference type="Ensembl" id="ENSCATT00000034587.1">
    <property type="protein sequence ID" value="ENSCATP00000010474.1"/>
    <property type="gene ID" value="ENSCATG00000029505.1"/>
</dbReference>
<dbReference type="PROSITE" id="PS50015">
    <property type="entry name" value="SAP_B"/>
    <property type="match status" value="3"/>
</dbReference>
<sequence length="326" mass="36139">MPQAGYPGCRGTMAKSHLLQWLLLLLPTLCGPGTAAWTTSSLACAQGPEFWCQSLEQALQCRALGHCLQEVWGHVGADDLCQECEDIVHILNKMAKEAIFQDTMRKFLEQECNVLPLKLFMPQCNQVLDDYFPLVIDYFQNQIDLSEQQFPIPLPYCWLCKALIKRIQAMIPKGVLAVAVAQVCRVVPLVAGGICQCLAERYSVILLDMLLGRMLPQLVCGLVLRCSMDDSAGPGEWLPQDSECRLCMSVTTQARNSSEQAIPQALLQACVSSWLDREKCKQFVAQHTPQLLTLVSRDWDAHTTCQALGVCGTTSSPLQCIHSPDL</sequence>
<proteinExistence type="predicted"/>
<name>A0A2K5LBZ2_CERAT</name>
<dbReference type="GO" id="GO:0006629">
    <property type="term" value="P:lipid metabolic process"/>
    <property type="evidence" value="ECO:0007669"/>
    <property type="project" value="InterPro"/>
</dbReference>
<feature type="signal peptide" evidence="13">
    <location>
        <begin position="1"/>
        <end position="35"/>
    </location>
</feature>
<keyword evidence="7" id="KW-0677">Repeat</keyword>
<dbReference type="SMART" id="SM00741">
    <property type="entry name" value="SapB"/>
    <property type="match status" value="3"/>
</dbReference>
<dbReference type="Gene3D" id="1.10.225.10">
    <property type="entry name" value="Saposin-like"/>
    <property type="match status" value="3"/>
</dbReference>
<organism evidence="16 17">
    <name type="scientific">Cercocebus atys</name>
    <name type="common">Sooty mangabey</name>
    <name type="synonym">Cercocebus torquatus atys</name>
    <dbReference type="NCBI Taxonomy" id="9531"/>
    <lineage>
        <taxon>Eukaryota</taxon>
        <taxon>Metazoa</taxon>
        <taxon>Chordata</taxon>
        <taxon>Craniata</taxon>
        <taxon>Vertebrata</taxon>
        <taxon>Euteleostomi</taxon>
        <taxon>Mammalia</taxon>
        <taxon>Eutheria</taxon>
        <taxon>Euarchontoglires</taxon>
        <taxon>Primates</taxon>
        <taxon>Haplorrhini</taxon>
        <taxon>Catarrhini</taxon>
        <taxon>Cercopithecidae</taxon>
        <taxon>Cercopithecinae</taxon>
        <taxon>Cercocebus</taxon>
    </lineage>
</organism>
<keyword evidence="6 13" id="KW-0732">Signal</keyword>
<dbReference type="FunFam" id="1.10.225.10:FF:000008">
    <property type="entry name" value="Pulmonary surfactant-associated protein B"/>
    <property type="match status" value="1"/>
</dbReference>
<keyword evidence="3" id="KW-0767">Surface film</keyword>
<evidence type="ECO:0000256" key="1">
    <source>
        <dbReference type="ARBA" id="ARBA00004364"/>
    </source>
</evidence>
<dbReference type="Pfam" id="PF02199">
    <property type="entry name" value="SapA"/>
    <property type="match status" value="1"/>
</dbReference>
<feature type="chain" id="PRO_5014452261" description="Pulmonary surfactant-associated protein B" evidence="13">
    <location>
        <begin position="36"/>
        <end position="326"/>
    </location>
</feature>
<dbReference type="InterPro" id="IPR008139">
    <property type="entry name" value="SaposinB_dom"/>
</dbReference>
<keyword evidence="4" id="KW-0964">Secreted</keyword>
<dbReference type="PANTHER" id="PTHR11480">
    <property type="entry name" value="SAPOSIN-RELATED"/>
    <property type="match status" value="1"/>
</dbReference>
<feature type="domain" description="Saposin A-type" evidence="15">
    <location>
        <begin position="37"/>
        <end position="77"/>
    </location>
</feature>
<dbReference type="GO" id="GO:0005576">
    <property type="term" value="C:extracellular region"/>
    <property type="evidence" value="ECO:0007669"/>
    <property type="project" value="UniProtKB-SubCell"/>
</dbReference>
<evidence type="ECO:0000256" key="12">
    <source>
        <dbReference type="ARBA" id="ARBA00041785"/>
    </source>
</evidence>
<evidence type="ECO:0000256" key="13">
    <source>
        <dbReference type="SAM" id="SignalP"/>
    </source>
</evidence>
<evidence type="ECO:0000256" key="3">
    <source>
        <dbReference type="ARBA" id="ARBA00022439"/>
    </source>
</evidence>
<dbReference type="Proteomes" id="UP000233060">
    <property type="component" value="Unassembled WGS sequence"/>
</dbReference>
<evidence type="ECO:0000256" key="5">
    <source>
        <dbReference type="ARBA" id="ARBA00022713"/>
    </source>
</evidence>
<dbReference type="RefSeq" id="XP_011919490.1">
    <property type="nucleotide sequence ID" value="XM_012064100.1"/>
</dbReference>
<evidence type="ECO:0000256" key="11">
    <source>
        <dbReference type="ARBA" id="ARBA00041094"/>
    </source>
</evidence>
<dbReference type="GeneID" id="105587654"/>
<dbReference type="GO" id="GO:0007585">
    <property type="term" value="P:respiratory gaseous exchange by respiratory system"/>
    <property type="evidence" value="ECO:0007669"/>
    <property type="project" value="UniProtKB-KW"/>
</dbReference>
<dbReference type="InterPro" id="IPR011001">
    <property type="entry name" value="Saposin-like"/>
</dbReference>
<dbReference type="InterPro" id="IPR051428">
    <property type="entry name" value="Sphingo_Act-Surfact_Prot"/>
</dbReference>
<reference evidence="16" key="1">
    <citation type="submission" date="2025-08" db="UniProtKB">
        <authorList>
            <consortium name="Ensembl"/>
        </authorList>
    </citation>
    <scope>IDENTIFICATION</scope>
</reference>
<dbReference type="PANTHER" id="PTHR11480:SF33">
    <property type="entry name" value="PULMONARY SURFACTANT-ASSOCIATED PROTEIN B"/>
    <property type="match status" value="1"/>
</dbReference>
<evidence type="ECO:0000259" key="14">
    <source>
        <dbReference type="PROSITE" id="PS50015"/>
    </source>
</evidence>
<dbReference type="Bgee" id="ENSCATG00000029505">
    <property type="expression patterns" value="Expressed in lung and 6 other cell types or tissues"/>
</dbReference>
<keyword evidence="9" id="KW-0325">Glycoprotein</keyword>
<reference evidence="16" key="2">
    <citation type="submission" date="2025-09" db="UniProtKB">
        <authorList>
            <consortium name="Ensembl"/>
        </authorList>
    </citation>
    <scope>IDENTIFICATION</scope>
</reference>
<feature type="domain" description="Saposin B-type" evidence="14">
    <location>
        <begin position="240"/>
        <end position="315"/>
    </location>
</feature>
<evidence type="ECO:0000256" key="8">
    <source>
        <dbReference type="ARBA" id="ARBA00023157"/>
    </source>
</evidence>
<dbReference type="GO" id="GO:0097208">
    <property type="term" value="C:alveolar lamellar body"/>
    <property type="evidence" value="ECO:0007669"/>
    <property type="project" value="TreeGrafter"/>
</dbReference>
<dbReference type="AlphaFoldDB" id="A0A2K5LBZ2"/>
<dbReference type="GeneTree" id="ENSGT00940000161711"/>
<dbReference type="InterPro" id="IPR003119">
    <property type="entry name" value="SAP_A"/>
</dbReference>
<evidence type="ECO:0000256" key="4">
    <source>
        <dbReference type="ARBA" id="ARBA00022525"/>
    </source>
</evidence>
<comment type="subunit">
    <text evidence="2">Homodimer; disulfide-linked.</text>
</comment>
<protein>
    <recommendedName>
        <fullName evidence="11">Pulmonary surfactant-associated protein B</fullName>
    </recommendedName>
    <alternativeName>
        <fullName evidence="12">Pulmonary surfactant-associated proteolipid SPL(Phe)</fullName>
    </alternativeName>
</protein>
<accession>A0A2K5LBZ2</accession>
<dbReference type="SUPFAM" id="SSF47862">
    <property type="entry name" value="Saposin"/>
    <property type="match status" value="3"/>
</dbReference>
<dbReference type="SMART" id="SM00162">
    <property type="entry name" value="SAPA"/>
    <property type="match status" value="1"/>
</dbReference>
<gene>
    <name evidence="16" type="primary">SFTPB</name>
</gene>
<comment type="function">
    <text evidence="10">Pulmonary surfactant-associated proteins promote alveolar stability by lowering the surface tension at the air-liquid interface in the peripheral air spaces. SP-B increases the collapse pressure of palmitic acid to nearly 70 millinewtons per meter.</text>
</comment>
<keyword evidence="17" id="KW-1185">Reference proteome</keyword>
<keyword evidence="5" id="KW-0305">Gaseous exchange</keyword>
<dbReference type="Pfam" id="PF05184">
    <property type="entry name" value="SapB_1"/>
    <property type="match status" value="1"/>
</dbReference>
<evidence type="ECO:0000256" key="10">
    <source>
        <dbReference type="ARBA" id="ARBA00037221"/>
    </source>
</evidence>
<dbReference type="InterPro" id="IPR008138">
    <property type="entry name" value="SapB_2"/>
</dbReference>